<sequence>IITHVYCNMNAKIKGKRPRLARKNVLFHHGNAPPHFFAIATEKLLELRYEIAPRPPYSKFSTPRLFCTREHEGMTRRKEIWIK</sequence>
<dbReference type="GO" id="GO:0003676">
    <property type="term" value="F:nucleic acid binding"/>
    <property type="evidence" value="ECO:0007669"/>
    <property type="project" value="InterPro"/>
</dbReference>
<dbReference type="Proteomes" id="UP000053825">
    <property type="component" value="Unassembled WGS sequence"/>
</dbReference>
<dbReference type="Gene3D" id="3.30.420.10">
    <property type="entry name" value="Ribonuclease H-like superfamily/Ribonuclease H"/>
    <property type="match status" value="1"/>
</dbReference>
<organism evidence="1 2">
    <name type="scientific">Habropoda laboriosa</name>
    <dbReference type="NCBI Taxonomy" id="597456"/>
    <lineage>
        <taxon>Eukaryota</taxon>
        <taxon>Metazoa</taxon>
        <taxon>Ecdysozoa</taxon>
        <taxon>Arthropoda</taxon>
        <taxon>Hexapoda</taxon>
        <taxon>Insecta</taxon>
        <taxon>Pterygota</taxon>
        <taxon>Neoptera</taxon>
        <taxon>Endopterygota</taxon>
        <taxon>Hymenoptera</taxon>
        <taxon>Apocrita</taxon>
        <taxon>Aculeata</taxon>
        <taxon>Apoidea</taxon>
        <taxon>Anthophila</taxon>
        <taxon>Apidae</taxon>
        <taxon>Habropoda</taxon>
    </lineage>
</organism>
<proteinExistence type="predicted"/>
<reference evidence="1 2" key="1">
    <citation type="submission" date="2015-07" db="EMBL/GenBank/DDBJ databases">
        <title>The genome of Habropoda laboriosa.</title>
        <authorList>
            <person name="Pan H."/>
            <person name="Kapheim K."/>
        </authorList>
    </citation>
    <scope>NUCLEOTIDE SEQUENCE [LARGE SCALE GENOMIC DNA]</scope>
    <source>
        <strain evidence="1">0110345459</strain>
    </source>
</reference>
<gene>
    <name evidence="1" type="ORF">WH47_07001</name>
</gene>
<evidence type="ECO:0000313" key="2">
    <source>
        <dbReference type="Proteomes" id="UP000053825"/>
    </source>
</evidence>
<protein>
    <recommendedName>
        <fullName evidence="3">Histone-lysine N-methyltransferase SETMAR</fullName>
    </recommendedName>
</protein>
<evidence type="ECO:0000313" key="1">
    <source>
        <dbReference type="EMBL" id="KOC58595.1"/>
    </source>
</evidence>
<evidence type="ECO:0008006" key="3">
    <source>
        <dbReference type="Google" id="ProtNLM"/>
    </source>
</evidence>
<dbReference type="InterPro" id="IPR036397">
    <property type="entry name" value="RNaseH_sf"/>
</dbReference>
<accession>A0A0L7QJ50</accession>
<name>A0A0L7QJ50_9HYME</name>
<keyword evidence="2" id="KW-1185">Reference proteome</keyword>
<dbReference type="AlphaFoldDB" id="A0A0L7QJ50"/>
<feature type="non-terminal residue" evidence="1">
    <location>
        <position position="1"/>
    </location>
</feature>
<dbReference type="EMBL" id="KQ415350">
    <property type="protein sequence ID" value="KOC58595.1"/>
    <property type="molecule type" value="Genomic_DNA"/>
</dbReference>